<sequence length="814" mass="88977">MQAKKQQSGSSNGNTQSIPVDAGRTVARAQGEEAGDEGARGERREEVLTGEAINSTCSRVVPKGANGRRAEKQYIIYNGKQRLGRDARWTDGLGRMELAKYKDEQALQKTLLGGSDKREEKRGWLEMAEDDGWEVQTGHTDSWTGRHAAGQTDTQTVDRQMVDGRHEEQQRKNGQEKSKRKQANKKKEGINVRRLVVGAALRAGRMMQWYCPVLRRESCEDADRPGLDVERISARWFVVGVGGGGRSIRGQGGRQVGMLLDEQQMRGIRKSCAVRLEQAGGSVAAGQSESACKWRVAGTVRPDGGCEQLVQLQAVDPRARRAAQARDGQVWSSIGLQLQLLAASQAWGWKVAQYLEPKCFGATGTGSVLGREKGEGRPERKRDWKKSLALWVGGSTDEVQVPRLSMLRYLALQLSAWRPGGKSRGVQVPVPRRWCRQGRGAGRGVTVHHPHRRPRIRTVLVRHRVAPHTVPGLGQQRWAALSQLARESAAGCGAAQAPRACFPWLLLGNARYGLQAGYEITVTVRSAQHLHTVRSPASDKRNCNESAAAVGNCWGLLGHAAPANQRRRTPTRPAANWAAHRPLQPLISPRSQWAGRGSQIGVRSCATQRRGQERRAGAGATAGLGMRYFAREYLELQPGGYKASKAFPVSGKRARAKSGACGDCVELVGRTRLARPALLQYGMHQQAQKQRSGDVIRDGLVSGEPGSRQRREPAASLAPAHAPLRAALRAIGPCASCQQPRRAPAPQDPRQFAMDSKQQTTVVYSNRCRAGTLLVLHSFQNAPIPPPCSAARANCKSPGRTSPPCTRYLWGWRG</sequence>
<dbReference type="EMBL" id="ABDG02000022">
    <property type="protein sequence ID" value="EHK46682.1"/>
    <property type="molecule type" value="Genomic_DNA"/>
</dbReference>
<organism evidence="2 3">
    <name type="scientific">Hypocrea atroviridis (strain ATCC 20476 / IMI 206040)</name>
    <name type="common">Trichoderma atroviride</name>
    <dbReference type="NCBI Taxonomy" id="452589"/>
    <lineage>
        <taxon>Eukaryota</taxon>
        <taxon>Fungi</taxon>
        <taxon>Dikarya</taxon>
        <taxon>Ascomycota</taxon>
        <taxon>Pezizomycotina</taxon>
        <taxon>Sordariomycetes</taxon>
        <taxon>Hypocreomycetidae</taxon>
        <taxon>Hypocreales</taxon>
        <taxon>Hypocreaceae</taxon>
        <taxon>Trichoderma</taxon>
    </lineage>
</organism>
<feature type="region of interest" description="Disordered" evidence="1">
    <location>
        <begin position="126"/>
        <end position="189"/>
    </location>
</feature>
<gene>
    <name evidence="2" type="ORF">TRIATDRAFT_283131</name>
</gene>
<keyword evidence="3" id="KW-1185">Reference proteome</keyword>
<evidence type="ECO:0000313" key="2">
    <source>
        <dbReference type="EMBL" id="EHK46682.1"/>
    </source>
</evidence>
<accession>G9NRP9</accession>
<dbReference type="Proteomes" id="UP000005426">
    <property type="component" value="Unassembled WGS sequence"/>
</dbReference>
<feature type="compositionally biased region" description="Low complexity" evidence="1">
    <location>
        <begin position="1"/>
        <end position="17"/>
    </location>
</feature>
<feature type="compositionally biased region" description="Basic and acidic residues" evidence="1">
    <location>
        <begin position="37"/>
        <end position="47"/>
    </location>
</feature>
<feature type="region of interest" description="Disordered" evidence="1">
    <location>
        <begin position="684"/>
        <end position="716"/>
    </location>
</feature>
<dbReference type="AlphaFoldDB" id="G9NRP9"/>
<dbReference type="HOGENOM" id="CLU_346827_0_0_1"/>
<dbReference type="KEGG" id="tatv:25779596"/>
<feature type="compositionally biased region" description="Basic and acidic residues" evidence="1">
    <location>
        <begin position="160"/>
        <end position="177"/>
    </location>
</feature>
<reference evidence="2 3" key="1">
    <citation type="journal article" date="2011" name="Genome Biol.">
        <title>Comparative genome sequence analysis underscores mycoparasitism as the ancestral life style of Trichoderma.</title>
        <authorList>
            <person name="Kubicek C.P."/>
            <person name="Herrera-Estrella A."/>
            <person name="Seidl-Seiboth V."/>
            <person name="Martinez D.A."/>
            <person name="Druzhinina I.S."/>
            <person name="Thon M."/>
            <person name="Zeilinger S."/>
            <person name="Casas-Flores S."/>
            <person name="Horwitz B.A."/>
            <person name="Mukherjee P.K."/>
            <person name="Mukherjee M."/>
            <person name="Kredics L."/>
            <person name="Alcaraz L.D."/>
            <person name="Aerts A."/>
            <person name="Antal Z."/>
            <person name="Atanasova L."/>
            <person name="Cervantes-Badillo M.G."/>
            <person name="Challacombe J."/>
            <person name="Chertkov O."/>
            <person name="McCluskey K."/>
            <person name="Coulpier F."/>
            <person name="Deshpande N."/>
            <person name="von Doehren H."/>
            <person name="Ebbole D.J."/>
            <person name="Esquivel-Naranjo E.U."/>
            <person name="Fekete E."/>
            <person name="Flipphi M."/>
            <person name="Glaser F."/>
            <person name="Gomez-Rodriguez E.Y."/>
            <person name="Gruber S."/>
            <person name="Han C."/>
            <person name="Henrissat B."/>
            <person name="Hermosa R."/>
            <person name="Hernandez-Onate M."/>
            <person name="Karaffa L."/>
            <person name="Kosti I."/>
            <person name="Le Crom S."/>
            <person name="Lindquist E."/>
            <person name="Lucas S."/>
            <person name="Luebeck M."/>
            <person name="Luebeck P.S."/>
            <person name="Margeot A."/>
            <person name="Metz B."/>
            <person name="Misra M."/>
            <person name="Nevalainen H."/>
            <person name="Omann M."/>
            <person name="Packer N."/>
            <person name="Perrone G."/>
            <person name="Uresti-Rivera E.E."/>
            <person name="Salamov A."/>
            <person name="Schmoll M."/>
            <person name="Seiboth B."/>
            <person name="Shapiro H."/>
            <person name="Sukno S."/>
            <person name="Tamayo-Ramos J.A."/>
            <person name="Tisch D."/>
            <person name="Wiest A."/>
            <person name="Wilkinson H.H."/>
            <person name="Zhang M."/>
            <person name="Coutinho P.M."/>
            <person name="Kenerley C.M."/>
            <person name="Monte E."/>
            <person name="Baker S.E."/>
            <person name="Grigoriev I.V."/>
        </authorList>
    </citation>
    <scope>NUCLEOTIDE SEQUENCE [LARGE SCALE GENOMIC DNA]</scope>
    <source>
        <strain evidence="3">ATCC 20476 / IMI 206040</strain>
    </source>
</reference>
<feature type="region of interest" description="Disordered" evidence="1">
    <location>
        <begin position="1"/>
        <end position="53"/>
    </location>
</feature>
<comment type="caution">
    <text evidence="2">The sequence shown here is derived from an EMBL/GenBank/DDBJ whole genome shotgun (WGS) entry which is preliminary data.</text>
</comment>
<name>G9NRP9_HYPAI</name>
<protein>
    <submittedName>
        <fullName evidence="2">Uncharacterized protein</fullName>
    </submittedName>
</protein>
<proteinExistence type="predicted"/>
<evidence type="ECO:0000313" key="3">
    <source>
        <dbReference type="Proteomes" id="UP000005426"/>
    </source>
</evidence>
<evidence type="ECO:0000256" key="1">
    <source>
        <dbReference type="SAM" id="MobiDB-lite"/>
    </source>
</evidence>
<dbReference type="GeneID" id="25779596"/>